<accession>A0A1U7D0Q6</accession>
<organism evidence="2 3">
    <name type="scientific">Salipiger profundus</name>
    <dbReference type="NCBI Taxonomy" id="1229727"/>
    <lineage>
        <taxon>Bacteria</taxon>
        <taxon>Pseudomonadati</taxon>
        <taxon>Pseudomonadota</taxon>
        <taxon>Alphaproteobacteria</taxon>
        <taxon>Rhodobacterales</taxon>
        <taxon>Roseobacteraceae</taxon>
        <taxon>Salipiger</taxon>
    </lineage>
</organism>
<dbReference type="Proteomes" id="UP000186559">
    <property type="component" value="Chromosome"/>
</dbReference>
<evidence type="ECO:0000313" key="3">
    <source>
        <dbReference type="Proteomes" id="UP000186559"/>
    </source>
</evidence>
<sequence length="330" mass="36850">MTEMKADTKRVERLTYPDHFLHDIENMSADMRDARMQELSHWSLRFANRTANPKWVTNHMFELARLAELTAAERDRLRSELEAAEALNTRHLAEIEGLREAARAVDEQAFMFYRAEDGTERSIEADDGEACEIVHSDAMFQLRAALSATPAREQHPDDLAVDRFAVAMKAKLVKKRSDGRGGWQDKENCSQQFLSCLLRDHVDKGDPVDVANFAMMLQQRSEEIAPERDLTIQEAARAMLSAYDLSISGQPIADEQRAAGRHIALAASFAADAYNKGYCEGQDVHALCRAFLTALADPLSPYLDYLRADPAAGQEARDARAQAHGGQVDG</sequence>
<dbReference type="EMBL" id="CP014796">
    <property type="protein sequence ID" value="APX21737.1"/>
    <property type="molecule type" value="Genomic_DNA"/>
</dbReference>
<reference evidence="2 3" key="1">
    <citation type="submission" date="2016-03" db="EMBL/GenBank/DDBJ databases">
        <title>Deep-sea bacteria in the southern Pacific.</title>
        <authorList>
            <person name="Tang K."/>
        </authorList>
    </citation>
    <scope>NUCLEOTIDE SEQUENCE [LARGE SCALE GENOMIC DNA]</scope>
    <source>
        <strain evidence="2 3">JLT2016</strain>
    </source>
</reference>
<proteinExistence type="predicted"/>
<protein>
    <submittedName>
        <fullName evidence="2">Phage protein</fullName>
    </submittedName>
</protein>
<feature type="coiled-coil region" evidence="1">
    <location>
        <begin position="67"/>
        <end position="101"/>
    </location>
</feature>
<evidence type="ECO:0000313" key="2">
    <source>
        <dbReference type="EMBL" id="APX21737.1"/>
    </source>
</evidence>
<evidence type="ECO:0000256" key="1">
    <source>
        <dbReference type="SAM" id="Coils"/>
    </source>
</evidence>
<keyword evidence="1" id="KW-0175">Coiled coil</keyword>
<keyword evidence="3" id="KW-1185">Reference proteome</keyword>
<dbReference type="KEGG" id="tpro:Ga0080559_TMP941"/>
<name>A0A1U7D0Q6_9RHOB</name>
<dbReference type="RefSeq" id="WP_076622319.1">
    <property type="nucleotide sequence ID" value="NZ_BMEW01000002.1"/>
</dbReference>
<gene>
    <name evidence="2" type="ORF">Ga0080559_TMP941</name>
</gene>
<dbReference type="STRING" id="1229727.Ga0080559_TMP941"/>
<dbReference type="AlphaFoldDB" id="A0A1U7D0Q6"/>